<protein>
    <submittedName>
        <fullName evidence="1">Uncharacterized protein</fullName>
    </submittedName>
</protein>
<dbReference type="EMBL" id="JABSTQ010010398">
    <property type="protein sequence ID" value="KAG0421248.1"/>
    <property type="molecule type" value="Genomic_DNA"/>
</dbReference>
<keyword evidence="2" id="KW-1185">Reference proteome</keyword>
<accession>A0AC60PL67</accession>
<gene>
    <name evidence="1" type="ORF">HPB47_002858</name>
</gene>
<comment type="caution">
    <text evidence="1">The sequence shown here is derived from an EMBL/GenBank/DDBJ whole genome shotgun (WGS) entry which is preliminary data.</text>
</comment>
<reference evidence="1 2" key="1">
    <citation type="journal article" date="2020" name="Cell">
        <title>Large-Scale Comparative Analyses of Tick Genomes Elucidate Their Genetic Diversity and Vector Capacities.</title>
        <authorList>
            <consortium name="Tick Genome and Microbiome Consortium (TIGMIC)"/>
            <person name="Jia N."/>
            <person name="Wang J."/>
            <person name="Shi W."/>
            <person name="Du L."/>
            <person name="Sun Y."/>
            <person name="Zhan W."/>
            <person name="Jiang J.F."/>
            <person name="Wang Q."/>
            <person name="Zhang B."/>
            <person name="Ji P."/>
            <person name="Bell-Sakyi L."/>
            <person name="Cui X.M."/>
            <person name="Yuan T.T."/>
            <person name="Jiang B.G."/>
            <person name="Yang W.F."/>
            <person name="Lam T.T."/>
            <person name="Chang Q.C."/>
            <person name="Ding S.J."/>
            <person name="Wang X.J."/>
            <person name="Zhu J.G."/>
            <person name="Ruan X.D."/>
            <person name="Zhao L."/>
            <person name="Wei J.T."/>
            <person name="Ye R.Z."/>
            <person name="Que T.C."/>
            <person name="Du C.H."/>
            <person name="Zhou Y.H."/>
            <person name="Cheng J.X."/>
            <person name="Dai P.F."/>
            <person name="Guo W.B."/>
            <person name="Han X.H."/>
            <person name="Huang E.J."/>
            <person name="Li L.F."/>
            <person name="Wei W."/>
            <person name="Gao Y.C."/>
            <person name="Liu J.Z."/>
            <person name="Shao H.Z."/>
            <person name="Wang X."/>
            <person name="Wang C.C."/>
            <person name="Yang T.C."/>
            <person name="Huo Q.B."/>
            <person name="Li W."/>
            <person name="Chen H.Y."/>
            <person name="Chen S.E."/>
            <person name="Zhou L.G."/>
            <person name="Ni X.B."/>
            <person name="Tian J.H."/>
            <person name="Sheng Y."/>
            <person name="Liu T."/>
            <person name="Pan Y.S."/>
            <person name="Xia L.Y."/>
            <person name="Li J."/>
            <person name="Zhao F."/>
            <person name="Cao W.C."/>
        </authorList>
    </citation>
    <scope>NUCLEOTIDE SEQUENCE [LARGE SCALE GENOMIC DNA]</scope>
    <source>
        <strain evidence="1">Iper-2018</strain>
    </source>
</reference>
<evidence type="ECO:0000313" key="2">
    <source>
        <dbReference type="Proteomes" id="UP000805193"/>
    </source>
</evidence>
<proteinExistence type="predicted"/>
<dbReference type="Proteomes" id="UP000805193">
    <property type="component" value="Unassembled WGS sequence"/>
</dbReference>
<sequence>MMCGPSSSLCFVILAVLLGEHGSRGSCPCDEKPLANFDLQQLLRCGGNSMAYSIWDIPGSEPYCLLDAVDQDKDGNYMCFKFDTGGICSRTPFVYHSRGGSDNPNALSRDLGGCAMTKSLIVDTDNCNYLVQAECYANGTVYNYLTYKESWSRAERDAYIQAAANQDQIAFIASLSIDCENGNA</sequence>
<evidence type="ECO:0000313" key="1">
    <source>
        <dbReference type="EMBL" id="KAG0421248.1"/>
    </source>
</evidence>
<name>A0AC60PL67_IXOPE</name>
<organism evidence="1 2">
    <name type="scientific">Ixodes persulcatus</name>
    <name type="common">Taiga tick</name>
    <dbReference type="NCBI Taxonomy" id="34615"/>
    <lineage>
        <taxon>Eukaryota</taxon>
        <taxon>Metazoa</taxon>
        <taxon>Ecdysozoa</taxon>
        <taxon>Arthropoda</taxon>
        <taxon>Chelicerata</taxon>
        <taxon>Arachnida</taxon>
        <taxon>Acari</taxon>
        <taxon>Parasitiformes</taxon>
        <taxon>Ixodida</taxon>
        <taxon>Ixodoidea</taxon>
        <taxon>Ixodidae</taxon>
        <taxon>Ixodinae</taxon>
        <taxon>Ixodes</taxon>
    </lineage>
</organism>